<sequence>MNTNIYNSLSGLNTLGVDATCEKLIHATNRQQIVKACLDERLEHTPLLVLGGGSNIVLTCHFQGTVVVLESKGIAIKEDDSAYHLVVEAGENWHDLVKFCLENKMPGLENLALIPGSVGAAPIQNIGAYGAELAQYCEWVEYLDLETGKCQRLNASECLFGYRDSIFKQKLKQRAVILSVALRLDKQWSPNLSYGPLKGFSRESVTPKAVFDCICAIRQQKLPDPKVLGNVGSFFKNPIVSKSQFESLQESYPDIVGYVVSDHDVKLAAGWLIEQAGLKGSSVGGASVHLQQALVLVNKNQATGDDVCQLARNIIAKIHKLFGVTLEVEPRIIGASGQKEIDNA</sequence>
<comment type="pathway">
    <text evidence="4 20">Cell wall biogenesis; peptidoglycan biosynthesis.</text>
</comment>
<accession>A0ABQ4PF71</accession>
<evidence type="ECO:0000256" key="10">
    <source>
        <dbReference type="ARBA" id="ARBA00022630"/>
    </source>
</evidence>
<dbReference type="PANTHER" id="PTHR21071:SF4">
    <property type="entry name" value="UDP-N-ACETYLENOLPYRUVOYLGLUCOSAMINE REDUCTASE"/>
    <property type="match status" value="1"/>
</dbReference>
<evidence type="ECO:0000256" key="11">
    <source>
        <dbReference type="ARBA" id="ARBA00022827"/>
    </source>
</evidence>
<dbReference type="Gene3D" id="3.30.465.10">
    <property type="match status" value="1"/>
</dbReference>
<dbReference type="Gene3D" id="3.30.43.10">
    <property type="entry name" value="Uridine Diphospho-n-acetylenolpyruvylglucosamine Reductase, domain 2"/>
    <property type="match status" value="1"/>
</dbReference>
<evidence type="ECO:0000313" key="22">
    <source>
        <dbReference type="EMBL" id="GIU46190.1"/>
    </source>
</evidence>
<evidence type="ECO:0000256" key="5">
    <source>
        <dbReference type="ARBA" id="ARBA00010485"/>
    </source>
</evidence>
<dbReference type="RefSeq" id="WP_220757612.1">
    <property type="nucleotide sequence ID" value="NZ_BPEU01000037.1"/>
</dbReference>
<comment type="function">
    <text evidence="2 20">Cell wall formation.</text>
</comment>
<keyword evidence="14 20" id="KW-0573">Peptidoglycan synthesis</keyword>
<evidence type="ECO:0000256" key="18">
    <source>
        <dbReference type="ARBA" id="ARBA00031026"/>
    </source>
</evidence>
<evidence type="ECO:0000256" key="15">
    <source>
        <dbReference type="ARBA" id="ARBA00023002"/>
    </source>
</evidence>
<keyword evidence="10 20" id="KW-0285">Flavoprotein</keyword>
<feature type="active site" description="Proton donor" evidence="20">
    <location>
        <position position="233"/>
    </location>
</feature>
<evidence type="ECO:0000256" key="6">
    <source>
        <dbReference type="ARBA" id="ARBA00012518"/>
    </source>
</evidence>
<comment type="subcellular location">
    <subcellularLocation>
        <location evidence="3 20">Cytoplasm</location>
    </subcellularLocation>
</comment>
<gene>
    <name evidence="20 22" type="primary">murB</name>
    <name evidence="22" type="ORF">TUM3794_38240</name>
</gene>
<keyword evidence="16 20" id="KW-0131">Cell cycle</keyword>
<evidence type="ECO:0000256" key="2">
    <source>
        <dbReference type="ARBA" id="ARBA00003921"/>
    </source>
</evidence>
<keyword evidence="11 20" id="KW-0274">FAD</keyword>
<keyword evidence="15 20" id="KW-0560">Oxidoreductase</keyword>
<dbReference type="InterPro" id="IPR036318">
    <property type="entry name" value="FAD-bd_PCMH-like_sf"/>
</dbReference>
<reference evidence="22 23" key="1">
    <citation type="submission" date="2021-05" db="EMBL/GenBank/DDBJ databases">
        <title>Molecular characterization for Shewanella algae harboring chromosomal blaOXA-55-like strains isolated from clinical and environment sample.</title>
        <authorList>
            <person name="Ohama Y."/>
            <person name="Aoki K."/>
            <person name="Harada S."/>
            <person name="Moriya K."/>
            <person name="Ishii Y."/>
            <person name="Tateda K."/>
        </authorList>
    </citation>
    <scope>NUCLEOTIDE SEQUENCE [LARGE SCALE GENOMIC DNA]</scope>
    <source>
        <strain evidence="22 23">MBTL60-118</strain>
    </source>
</reference>
<evidence type="ECO:0000256" key="7">
    <source>
        <dbReference type="ARBA" id="ARBA00015188"/>
    </source>
</evidence>
<dbReference type="InterPro" id="IPR011601">
    <property type="entry name" value="MurB_C"/>
</dbReference>
<name>A0ABQ4PF71_SHECO</name>
<dbReference type="InterPro" id="IPR016167">
    <property type="entry name" value="FAD-bd_PCMH_sub1"/>
</dbReference>
<comment type="similarity">
    <text evidence="5 20">Belongs to the MurB family.</text>
</comment>
<dbReference type="PROSITE" id="PS51387">
    <property type="entry name" value="FAD_PCMH"/>
    <property type="match status" value="1"/>
</dbReference>
<organism evidence="22 23">
    <name type="scientific">Shewanella colwelliana</name>
    <name type="common">Alteromonas colwelliana</name>
    <dbReference type="NCBI Taxonomy" id="23"/>
    <lineage>
        <taxon>Bacteria</taxon>
        <taxon>Pseudomonadati</taxon>
        <taxon>Pseudomonadota</taxon>
        <taxon>Gammaproteobacteria</taxon>
        <taxon>Alteromonadales</taxon>
        <taxon>Shewanellaceae</taxon>
        <taxon>Shewanella</taxon>
    </lineage>
</organism>
<keyword evidence="13 20" id="KW-0133">Cell shape</keyword>
<dbReference type="Pfam" id="PF02873">
    <property type="entry name" value="MurB_C"/>
    <property type="match status" value="1"/>
</dbReference>
<evidence type="ECO:0000256" key="16">
    <source>
        <dbReference type="ARBA" id="ARBA00023306"/>
    </source>
</evidence>
<proteinExistence type="inferred from homology"/>
<dbReference type="InterPro" id="IPR036635">
    <property type="entry name" value="MurB_C_sf"/>
</dbReference>
<keyword evidence="12 20" id="KW-0521">NADP</keyword>
<dbReference type="Gene3D" id="3.90.78.10">
    <property type="entry name" value="UDP-N-acetylenolpyruvoylglucosamine reductase, C-terminal domain"/>
    <property type="match status" value="1"/>
</dbReference>
<dbReference type="InterPro" id="IPR016166">
    <property type="entry name" value="FAD-bd_PCMH"/>
</dbReference>
<evidence type="ECO:0000256" key="17">
    <source>
        <dbReference type="ARBA" id="ARBA00023316"/>
    </source>
</evidence>
<dbReference type="EMBL" id="BPEU01000037">
    <property type="protein sequence ID" value="GIU46190.1"/>
    <property type="molecule type" value="Genomic_DNA"/>
</dbReference>
<dbReference type="InterPro" id="IPR003170">
    <property type="entry name" value="MurB"/>
</dbReference>
<dbReference type="SUPFAM" id="SSF56176">
    <property type="entry name" value="FAD-binding/transporter-associated domain-like"/>
    <property type="match status" value="1"/>
</dbReference>
<evidence type="ECO:0000256" key="9">
    <source>
        <dbReference type="ARBA" id="ARBA00022618"/>
    </source>
</evidence>
<evidence type="ECO:0000256" key="3">
    <source>
        <dbReference type="ARBA" id="ARBA00004496"/>
    </source>
</evidence>
<evidence type="ECO:0000256" key="8">
    <source>
        <dbReference type="ARBA" id="ARBA00022490"/>
    </source>
</evidence>
<evidence type="ECO:0000256" key="19">
    <source>
        <dbReference type="ARBA" id="ARBA00048914"/>
    </source>
</evidence>
<evidence type="ECO:0000259" key="21">
    <source>
        <dbReference type="PROSITE" id="PS51387"/>
    </source>
</evidence>
<evidence type="ECO:0000256" key="12">
    <source>
        <dbReference type="ARBA" id="ARBA00022857"/>
    </source>
</evidence>
<dbReference type="InterPro" id="IPR016169">
    <property type="entry name" value="FAD-bd_PCMH_sub2"/>
</dbReference>
<dbReference type="Proteomes" id="UP000773469">
    <property type="component" value="Unassembled WGS sequence"/>
</dbReference>
<keyword evidence="8 20" id="KW-0963">Cytoplasm</keyword>
<protein>
    <recommendedName>
        <fullName evidence="7 20">UDP-N-acetylenolpyruvoylglucosamine reductase</fullName>
        <ecNumber evidence="6 20">1.3.1.98</ecNumber>
    </recommendedName>
    <alternativeName>
        <fullName evidence="18 20">UDP-N-acetylmuramate dehydrogenase</fullName>
    </alternativeName>
</protein>
<dbReference type="HAMAP" id="MF_00037">
    <property type="entry name" value="MurB"/>
    <property type="match status" value="1"/>
</dbReference>
<dbReference type="Pfam" id="PF01565">
    <property type="entry name" value="FAD_binding_4"/>
    <property type="match status" value="1"/>
</dbReference>
<comment type="catalytic activity">
    <reaction evidence="19 20">
        <text>UDP-N-acetyl-alpha-D-muramate + NADP(+) = UDP-N-acetyl-3-O-(1-carboxyvinyl)-alpha-D-glucosamine + NADPH + H(+)</text>
        <dbReference type="Rhea" id="RHEA:12248"/>
        <dbReference type="ChEBI" id="CHEBI:15378"/>
        <dbReference type="ChEBI" id="CHEBI:57783"/>
        <dbReference type="ChEBI" id="CHEBI:58349"/>
        <dbReference type="ChEBI" id="CHEBI:68483"/>
        <dbReference type="ChEBI" id="CHEBI:70757"/>
        <dbReference type="EC" id="1.3.1.98"/>
    </reaction>
</comment>
<evidence type="ECO:0000256" key="1">
    <source>
        <dbReference type="ARBA" id="ARBA00001974"/>
    </source>
</evidence>
<feature type="active site" evidence="20">
    <location>
        <position position="329"/>
    </location>
</feature>
<keyword evidence="23" id="KW-1185">Reference proteome</keyword>
<keyword evidence="9 20" id="KW-0132">Cell division</keyword>
<dbReference type="NCBIfam" id="NF000755">
    <property type="entry name" value="PRK00046.1"/>
    <property type="match status" value="1"/>
</dbReference>
<feature type="domain" description="FAD-binding PCMH-type" evidence="21">
    <location>
        <begin position="17"/>
        <end position="187"/>
    </location>
</feature>
<comment type="cofactor">
    <cofactor evidence="1 20">
        <name>FAD</name>
        <dbReference type="ChEBI" id="CHEBI:57692"/>
    </cofactor>
</comment>
<feature type="active site" evidence="20">
    <location>
        <position position="163"/>
    </location>
</feature>
<evidence type="ECO:0000313" key="23">
    <source>
        <dbReference type="Proteomes" id="UP000773469"/>
    </source>
</evidence>
<dbReference type="PANTHER" id="PTHR21071">
    <property type="entry name" value="UDP-N-ACETYLENOLPYRUVOYLGLUCOSAMINE REDUCTASE"/>
    <property type="match status" value="1"/>
</dbReference>
<dbReference type="NCBIfam" id="TIGR00179">
    <property type="entry name" value="murB"/>
    <property type="match status" value="1"/>
</dbReference>
<evidence type="ECO:0000256" key="13">
    <source>
        <dbReference type="ARBA" id="ARBA00022960"/>
    </source>
</evidence>
<evidence type="ECO:0000256" key="14">
    <source>
        <dbReference type="ARBA" id="ARBA00022984"/>
    </source>
</evidence>
<keyword evidence="17 20" id="KW-0961">Cell wall biogenesis/degradation</keyword>
<evidence type="ECO:0000256" key="4">
    <source>
        <dbReference type="ARBA" id="ARBA00004752"/>
    </source>
</evidence>
<evidence type="ECO:0000256" key="20">
    <source>
        <dbReference type="HAMAP-Rule" id="MF_00037"/>
    </source>
</evidence>
<dbReference type="NCBIfam" id="NF010478">
    <property type="entry name" value="PRK13903.1"/>
    <property type="match status" value="1"/>
</dbReference>
<dbReference type="EC" id="1.3.1.98" evidence="6 20"/>
<comment type="caution">
    <text evidence="22">The sequence shown here is derived from an EMBL/GenBank/DDBJ whole genome shotgun (WGS) entry which is preliminary data.</text>
</comment>
<dbReference type="InterPro" id="IPR006094">
    <property type="entry name" value="Oxid_FAD_bind_N"/>
</dbReference>
<dbReference type="SUPFAM" id="SSF56194">
    <property type="entry name" value="Uridine diphospho-N-Acetylenolpyruvylglucosamine reductase, MurB, C-terminal domain"/>
    <property type="match status" value="1"/>
</dbReference>